<organism evidence="2 3">
    <name type="scientific">Hydrogenophaga intermedia</name>
    <dbReference type="NCBI Taxonomy" id="65786"/>
    <lineage>
        <taxon>Bacteria</taxon>
        <taxon>Pseudomonadati</taxon>
        <taxon>Pseudomonadota</taxon>
        <taxon>Betaproteobacteria</taxon>
        <taxon>Burkholderiales</taxon>
        <taxon>Comamonadaceae</taxon>
        <taxon>Hydrogenophaga</taxon>
    </lineage>
</organism>
<evidence type="ECO:0000313" key="2">
    <source>
        <dbReference type="EMBL" id="CDN86656.1"/>
    </source>
</evidence>
<dbReference type="Proteomes" id="UP000028878">
    <property type="component" value="Unassembled WGS sequence"/>
</dbReference>
<feature type="compositionally biased region" description="Basic and acidic residues" evidence="1">
    <location>
        <begin position="38"/>
        <end position="51"/>
    </location>
</feature>
<dbReference type="AlphaFoldDB" id="A0A1L1PKR4"/>
<keyword evidence="3" id="KW-1185">Reference proteome</keyword>
<gene>
    <name evidence="2" type="ORF">BN948_01062</name>
</gene>
<name>A0A1L1PKR4_HYDIT</name>
<feature type="region of interest" description="Disordered" evidence="1">
    <location>
        <begin position="1"/>
        <end position="99"/>
    </location>
</feature>
<dbReference type="EMBL" id="CCAE010000005">
    <property type="protein sequence ID" value="CDN86656.1"/>
    <property type="molecule type" value="Genomic_DNA"/>
</dbReference>
<evidence type="ECO:0000313" key="3">
    <source>
        <dbReference type="Proteomes" id="UP000028878"/>
    </source>
</evidence>
<accession>A0A1L1PKR4</accession>
<protein>
    <submittedName>
        <fullName evidence="2">Uncharacterized protein</fullName>
    </submittedName>
</protein>
<dbReference type="RefSeq" id="WP_009515789.1">
    <property type="nucleotide sequence ID" value="NZ_CCAE010000005.1"/>
</dbReference>
<reference evidence="3" key="2">
    <citation type="submission" date="2014-11" db="EMBL/GenBank/DDBJ databases">
        <title>Draft genome sequence of Hydrogenophaga intermedia S1.</title>
        <authorList>
            <person name="Gan H.M."/>
            <person name="Chew T.H."/>
            <person name="Stolz A."/>
        </authorList>
    </citation>
    <scope>NUCLEOTIDE SEQUENCE [LARGE SCALE GENOMIC DNA]</scope>
    <source>
        <strain evidence="3">S1</strain>
    </source>
</reference>
<feature type="compositionally biased region" description="Pro residues" evidence="1">
    <location>
        <begin position="1"/>
        <end position="13"/>
    </location>
</feature>
<reference evidence="3" key="1">
    <citation type="submission" date="2014-02" db="EMBL/GenBank/DDBJ databases">
        <authorList>
            <person name="Gan H."/>
        </authorList>
    </citation>
    <scope>NUCLEOTIDE SEQUENCE [LARGE SCALE GENOMIC DNA]</scope>
    <source>
        <strain evidence="3">S1</strain>
    </source>
</reference>
<proteinExistence type="predicted"/>
<sequence>MPSPRSPKHPPVAPDTAPRESINTGKPPHAPGARGKKGHEPLELPHERDEGLQATRAEPDPVIEQAGRDLASGQVDTDLRNTPGLDAQRREQLLRRTRR</sequence>
<feature type="compositionally biased region" description="Basic and acidic residues" evidence="1">
    <location>
        <begin position="87"/>
        <end position="99"/>
    </location>
</feature>
<evidence type="ECO:0000256" key="1">
    <source>
        <dbReference type="SAM" id="MobiDB-lite"/>
    </source>
</evidence>